<keyword evidence="11" id="KW-1185">Reference proteome</keyword>
<evidence type="ECO:0000313" key="11">
    <source>
        <dbReference type="Proteomes" id="UP001182556"/>
    </source>
</evidence>
<dbReference type="Pfam" id="PF12597">
    <property type="entry name" value="Cox20"/>
    <property type="match status" value="1"/>
</dbReference>
<keyword evidence="4" id="KW-0812">Transmembrane</keyword>
<name>A0AAD9CXX5_PAPLA</name>
<evidence type="ECO:0000256" key="3">
    <source>
        <dbReference type="ARBA" id="ARBA00017689"/>
    </source>
</evidence>
<dbReference type="GO" id="GO:0005743">
    <property type="term" value="C:mitochondrial inner membrane"/>
    <property type="evidence" value="ECO:0007669"/>
    <property type="project" value="UniProtKB-SubCell"/>
</dbReference>
<proteinExistence type="inferred from homology"/>
<accession>A0AAD9CXX5</accession>
<comment type="subcellular location">
    <subcellularLocation>
        <location evidence="1">Mitochondrion inner membrane</location>
    </subcellularLocation>
</comment>
<dbReference type="PANTHER" id="PTHR31586:SF1">
    <property type="entry name" value="CYTOCHROME C OXIDASE ASSEMBLY PROTEIN COX20, MITOCHONDRIAL"/>
    <property type="match status" value="1"/>
</dbReference>
<keyword evidence="5" id="KW-0999">Mitochondrion inner membrane</keyword>
<evidence type="ECO:0000256" key="5">
    <source>
        <dbReference type="ARBA" id="ARBA00022792"/>
    </source>
</evidence>
<keyword evidence="6" id="KW-1133">Transmembrane helix</keyword>
<evidence type="ECO:0000256" key="4">
    <source>
        <dbReference type="ARBA" id="ARBA00022692"/>
    </source>
</evidence>
<sequence>MSRPLNIPSGNSTITPDPGPLPEEERLTGDTWQDYKRAIKMINVKDDFQNLGQTPCVRTSLLYGIGGGIGLGAVRAFASGRIISASRWAVGSFAIISIVQMEVCRAARRKELRTMRAIQENFKHISSLERK</sequence>
<evidence type="ECO:0000256" key="8">
    <source>
        <dbReference type="ARBA" id="ARBA00023136"/>
    </source>
</evidence>
<dbReference type="EMBL" id="JAODAN010000006">
    <property type="protein sequence ID" value="KAK1923585.1"/>
    <property type="molecule type" value="Genomic_DNA"/>
</dbReference>
<reference evidence="10" key="1">
    <citation type="submission" date="2023-02" db="EMBL/GenBank/DDBJ databases">
        <title>Identification and recombinant expression of a fungal hydrolase from Papiliotrema laurentii that hydrolyzes apple cutin and clears colloidal polyester polyurethane.</title>
        <authorList>
            <consortium name="DOE Joint Genome Institute"/>
            <person name="Roman V.A."/>
            <person name="Bojanowski C."/>
            <person name="Crable B.R."/>
            <person name="Wagner D.N."/>
            <person name="Hung C.S."/>
            <person name="Nadeau L.J."/>
            <person name="Schratz L."/>
            <person name="Haridas S."/>
            <person name="Pangilinan J."/>
            <person name="Lipzen A."/>
            <person name="Na H."/>
            <person name="Yan M."/>
            <person name="Ng V."/>
            <person name="Grigoriev I.V."/>
            <person name="Spatafora J.W."/>
            <person name="Barlow D."/>
            <person name="Biffinger J."/>
            <person name="Kelley-Loughnane N."/>
            <person name="Varaljay V.A."/>
            <person name="Crookes-Goodson W.J."/>
        </authorList>
    </citation>
    <scope>NUCLEOTIDE SEQUENCE</scope>
    <source>
        <strain evidence="10">5307AH</strain>
    </source>
</reference>
<evidence type="ECO:0000256" key="1">
    <source>
        <dbReference type="ARBA" id="ARBA00004273"/>
    </source>
</evidence>
<comment type="similarity">
    <text evidence="2">Belongs to the COX20 family.</text>
</comment>
<evidence type="ECO:0000313" key="10">
    <source>
        <dbReference type="EMBL" id="KAK1923585.1"/>
    </source>
</evidence>
<evidence type="ECO:0000256" key="2">
    <source>
        <dbReference type="ARBA" id="ARBA00009575"/>
    </source>
</evidence>
<dbReference type="PRINTS" id="PR02049">
    <property type="entry name" value="PROTEINF36A"/>
</dbReference>
<feature type="region of interest" description="Disordered" evidence="9">
    <location>
        <begin position="1"/>
        <end position="24"/>
    </location>
</feature>
<organism evidence="10 11">
    <name type="scientific">Papiliotrema laurentii</name>
    <name type="common">Cryptococcus laurentii</name>
    <dbReference type="NCBI Taxonomy" id="5418"/>
    <lineage>
        <taxon>Eukaryota</taxon>
        <taxon>Fungi</taxon>
        <taxon>Dikarya</taxon>
        <taxon>Basidiomycota</taxon>
        <taxon>Agaricomycotina</taxon>
        <taxon>Tremellomycetes</taxon>
        <taxon>Tremellales</taxon>
        <taxon>Rhynchogastremaceae</taxon>
        <taxon>Papiliotrema</taxon>
    </lineage>
</organism>
<gene>
    <name evidence="10" type="ORF">DB88DRAFT_304640</name>
</gene>
<dbReference type="AlphaFoldDB" id="A0AAD9CXX5"/>
<protein>
    <recommendedName>
        <fullName evidence="3">Cytochrome c oxidase assembly protein COX20, mitochondrial</fullName>
    </recommendedName>
</protein>
<keyword evidence="7" id="KW-0496">Mitochondrion</keyword>
<dbReference type="GO" id="GO:0033617">
    <property type="term" value="P:mitochondrial respiratory chain complex IV assembly"/>
    <property type="evidence" value="ECO:0007669"/>
    <property type="project" value="InterPro"/>
</dbReference>
<keyword evidence="8" id="KW-0472">Membrane</keyword>
<evidence type="ECO:0000256" key="7">
    <source>
        <dbReference type="ARBA" id="ARBA00023128"/>
    </source>
</evidence>
<dbReference type="Proteomes" id="UP001182556">
    <property type="component" value="Unassembled WGS sequence"/>
</dbReference>
<evidence type="ECO:0000256" key="6">
    <source>
        <dbReference type="ARBA" id="ARBA00022989"/>
    </source>
</evidence>
<evidence type="ECO:0000256" key="9">
    <source>
        <dbReference type="SAM" id="MobiDB-lite"/>
    </source>
</evidence>
<comment type="caution">
    <text evidence="10">The sequence shown here is derived from an EMBL/GenBank/DDBJ whole genome shotgun (WGS) entry which is preliminary data.</text>
</comment>
<dbReference type="InterPro" id="IPR022533">
    <property type="entry name" value="Cox20"/>
</dbReference>
<dbReference type="PANTHER" id="PTHR31586">
    <property type="entry name" value="CYTOCHROME C OXIDASE PROTEIN 20"/>
    <property type="match status" value="1"/>
</dbReference>